<feature type="coiled-coil region" evidence="1">
    <location>
        <begin position="676"/>
        <end position="710"/>
    </location>
</feature>
<dbReference type="AlphaFoldDB" id="A0A0H5QZ98"/>
<protein>
    <submittedName>
        <fullName evidence="3">Uncharacterized protein</fullName>
    </submittedName>
</protein>
<name>A0A0H5QZ98_9EUKA</name>
<accession>A0A0H5QZ98</accession>
<reference evidence="3" key="1">
    <citation type="submission" date="2015-04" db="EMBL/GenBank/DDBJ databases">
        <title>The genome sequence of the plant pathogenic Rhizarian Plasmodiophora brassicae reveals insights in its biotrophic life cycle and the origin of chitin synthesis.</title>
        <authorList>
            <person name="Schwelm A."/>
            <person name="Fogelqvist J."/>
            <person name="Knaust A."/>
            <person name="Julke S."/>
            <person name="Lilja T."/>
            <person name="Dhandapani V."/>
            <person name="Bonilla-Rosso G."/>
            <person name="Karlsson M."/>
            <person name="Shevchenko A."/>
            <person name="Choi S.R."/>
            <person name="Kim H.G."/>
            <person name="Park J.Y."/>
            <person name="Lim Y.P."/>
            <person name="Ludwig-Muller J."/>
            <person name="Dixelius C."/>
        </authorList>
    </citation>
    <scope>NUCLEOTIDE SEQUENCE</scope>
    <source>
        <tissue evidence="3">Potato root galls</tissue>
    </source>
</reference>
<organism evidence="3">
    <name type="scientific">Spongospora subterranea</name>
    <dbReference type="NCBI Taxonomy" id="70186"/>
    <lineage>
        <taxon>Eukaryota</taxon>
        <taxon>Sar</taxon>
        <taxon>Rhizaria</taxon>
        <taxon>Endomyxa</taxon>
        <taxon>Phytomyxea</taxon>
        <taxon>Plasmodiophorida</taxon>
        <taxon>Plasmodiophoridae</taxon>
        <taxon>Spongospora</taxon>
    </lineage>
</organism>
<evidence type="ECO:0000313" key="3">
    <source>
        <dbReference type="EMBL" id="CRZ07036.1"/>
    </source>
</evidence>
<dbReference type="EMBL" id="HACM01006594">
    <property type="protein sequence ID" value="CRZ07036.1"/>
    <property type="molecule type" value="Transcribed_RNA"/>
</dbReference>
<dbReference type="PANTHER" id="PTHR23159:SF31">
    <property type="entry name" value="CENTROSOME-ASSOCIATED PROTEIN CEP250 ISOFORM X1"/>
    <property type="match status" value="1"/>
</dbReference>
<feature type="compositionally biased region" description="Low complexity" evidence="2">
    <location>
        <begin position="1157"/>
        <end position="1168"/>
    </location>
</feature>
<keyword evidence="1" id="KW-0175">Coiled coil</keyword>
<sequence length="1189" mass="137090">MDSGHDGHPPEPITITESLKPSITLLSLAPELASAQQQLRRLKYQIKTEVDKLANRLHEAVTSDFEHGKALLRFRFDEFEAEVEKLVGDMEDAEGRIGHCRAVMENFTTNSQTQYEDLESHYASILLSITEQHNSANAELQQCLTVISNDRQQISELLGQLQGAQEELVSCRIKISNRDEIISSIRGEGDQLIKYRIYQDEVNQWHIARNRIGGTLRSWEDEQEMATRRFHSMRQDLHTITDRMVKLEQLSALTSQETGTTCCKLQSFLAGNAEILEHVDNQQRHCRSLDDILIDPGQLSDRYGQTAFDLNGIRELISALKTVQQYHAVTEELFDDLILNNQRFNVMRYNQSSSSRQLISAYQDVIDHNQSLLEHNQHRHHHKQCLLMNVMNAMTQMVIKERTLREDCYAEIVLKQDQFDKVIEETFNRIVQISSHIHESESKMRLCEKHHEIIVHQIRKEQENTIAKWERKLLTIKNESNAAMNILHQNISDTSAQLSNARHHVQFLKGQSELDQATIAKEQLTIKNLHGSLNSMVLLSANTQRQIIEEHRRQQELYQQKAVEDLTIITQLQKEYHDLSLSFKDLKVTHRRVFNDLEQEKSRTQLYSSIECELRRQIVSMKEELSRVRQEANEVINERQDMHDTTVANVMGDILQLQRQLASTTTTLGSQIIQDQAAFHTQLTSLENELSKLRNKCRDSESDVQKLTDHIKEKDHRIQSDKTIILMLHATIDELTANKNIMQTKVEIIVHDLEMKNEEVGHSKAELDDRREAMNSLISSLRHEIDTGAVENVNTGEEHERLCSSFCSASVDDVETRWSRVSSELQEQHNNQMRKMADAVAIKDQQYIREVSRIQSACDQQLRDILESRSTIMSSLKDATVRRQTDSDRISALNIQINSLQQRICCLEAENQQRDSEINMVRQRLQQSEKECLRWSELGNKLQPMNVGMDSTIKMMKTEAMRISALLEDRTCDLHIISSEYQQQVSRLERQIHDLQFRQCAAGWIGHGQTISYNDRIGYDVSCDFNLYNHIIGLEAKAASLQATVNTYQNQDRIFEEHNKIFSRTNDLAIMSGERHRILKRKISDVHIRSENIRKHAKLVEAENKRLNQEIAQLKQSISSSKEAVLRPGNTTLPENIPSVPARRNSPVRQKELAFRPSPGSPSLSAPAMIHLDYSSPAKTRTSAPFRIK</sequence>
<proteinExistence type="predicted"/>
<dbReference type="PANTHER" id="PTHR23159">
    <property type="entry name" value="CENTROSOMAL PROTEIN 2"/>
    <property type="match status" value="1"/>
</dbReference>
<feature type="region of interest" description="Disordered" evidence="2">
    <location>
        <begin position="1128"/>
        <end position="1168"/>
    </location>
</feature>
<evidence type="ECO:0000256" key="2">
    <source>
        <dbReference type="SAM" id="MobiDB-lite"/>
    </source>
</evidence>
<evidence type="ECO:0000256" key="1">
    <source>
        <dbReference type="SAM" id="Coils"/>
    </source>
</evidence>
<feature type="coiled-coil region" evidence="1">
    <location>
        <begin position="1090"/>
        <end position="1124"/>
    </location>
</feature>